<keyword evidence="2" id="KW-1185">Reference proteome</keyword>
<sequence>MVLRSRREVQEEFQKIKLEIEMTKNKMLKGKLCSSCYCKQLREEIVKLKILVTRKMVSSFGQKSVELDEEY</sequence>
<dbReference type="AlphaFoldDB" id="A0A9J5WGQ1"/>
<organism evidence="1 2">
    <name type="scientific">Solanum commersonii</name>
    <name type="common">Commerson's wild potato</name>
    <name type="synonym">Commerson's nightshade</name>
    <dbReference type="NCBI Taxonomy" id="4109"/>
    <lineage>
        <taxon>Eukaryota</taxon>
        <taxon>Viridiplantae</taxon>
        <taxon>Streptophyta</taxon>
        <taxon>Embryophyta</taxon>
        <taxon>Tracheophyta</taxon>
        <taxon>Spermatophyta</taxon>
        <taxon>Magnoliopsida</taxon>
        <taxon>eudicotyledons</taxon>
        <taxon>Gunneridae</taxon>
        <taxon>Pentapetalae</taxon>
        <taxon>asterids</taxon>
        <taxon>lamiids</taxon>
        <taxon>Solanales</taxon>
        <taxon>Solanaceae</taxon>
        <taxon>Solanoideae</taxon>
        <taxon>Solaneae</taxon>
        <taxon>Solanum</taxon>
    </lineage>
</organism>
<reference evidence="1 2" key="1">
    <citation type="submission" date="2020-09" db="EMBL/GenBank/DDBJ databases">
        <title>De no assembly of potato wild relative species, Solanum commersonii.</title>
        <authorList>
            <person name="Cho K."/>
        </authorList>
    </citation>
    <scope>NUCLEOTIDE SEQUENCE [LARGE SCALE GENOMIC DNA]</scope>
    <source>
        <strain evidence="1">LZ3.2</strain>
        <tissue evidence="1">Leaf</tissue>
    </source>
</reference>
<dbReference type="EMBL" id="JACXVP010000011">
    <property type="protein sequence ID" value="KAG5574977.1"/>
    <property type="molecule type" value="Genomic_DNA"/>
</dbReference>
<evidence type="ECO:0000313" key="2">
    <source>
        <dbReference type="Proteomes" id="UP000824120"/>
    </source>
</evidence>
<protein>
    <submittedName>
        <fullName evidence="1">Uncharacterized protein</fullName>
    </submittedName>
</protein>
<proteinExistence type="predicted"/>
<name>A0A9J5WGQ1_SOLCO</name>
<dbReference type="Proteomes" id="UP000824120">
    <property type="component" value="Chromosome 11"/>
</dbReference>
<gene>
    <name evidence="1" type="ORF">H5410_055111</name>
</gene>
<comment type="caution">
    <text evidence="1">The sequence shown here is derived from an EMBL/GenBank/DDBJ whole genome shotgun (WGS) entry which is preliminary data.</text>
</comment>
<evidence type="ECO:0000313" key="1">
    <source>
        <dbReference type="EMBL" id="KAG5574977.1"/>
    </source>
</evidence>
<accession>A0A9J5WGQ1</accession>